<gene>
    <name evidence="1" type="ORF">PCOR1329_LOCUS40112</name>
</gene>
<reference evidence="1" key="1">
    <citation type="submission" date="2023-10" db="EMBL/GenBank/DDBJ databases">
        <authorList>
            <person name="Chen Y."/>
            <person name="Shah S."/>
            <person name="Dougan E. K."/>
            <person name="Thang M."/>
            <person name="Chan C."/>
        </authorList>
    </citation>
    <scope>NUCLEOTIDE SEQUENCE [LARGE SCALE GENOMIC DNA]</scope>
</reference>
<accession>A0ABN9TL26</accession>
<dbReference type="EMBL" id="CAUYUJ010014838">
    <property type="protein sequence ID" value="CAK0846658.1"/>
    <property type="molecule type" value="Genomic_DNA"/>
</dbReference>
<proteinExistence type="predicted"/>
<evidence type="ECO:0000313" key="1">
    <source>
        <dbReference type="EMBL" id="CAK0846658.1"/>
    </source>
</evidence>
<keyword evidence="2" id="KW-1185">Reference proteome</keyword>
<evidence type="ECO:0000313" key="2">
    <source>
        <dbReference type="Proteomes" id="UP001189429"/>
    </source>
</evidence>
<name>A0ABN9TL26_9DINO</name>
<dbReference type="Proteomes" id="UP001189429">
    <property type="component" value="Unassembled WGS sequence"/>
</dbReference>
<organism evidence="1 2">
    <name type="scientific">Prorocentrum cordatum</name>
    <dbReference type="NCBI Taxonomy" id="2364126"/>
    <lineage>
        <taxon>Eukaryota</taxon>
        <taxon>Sar</taxon>
        <taxon>Alveolata</taxon>
        <taxon>Dinophyceae</taxon>
        <taxon>Prorocentrales</taxon>
        <taxon>Prorocentraceae</taxon>
        <taxon>Prorocentrum</taxon>
    </lineage>
</organism>
<comment type="caution">
    <text evidence="1">The sequence shown here is derived from an EMBL/GenBank/DDBJ whole genome shotgun (WGS) entry which is preliminary data.</text>
</comment>
<protein>
    <submittedName>
        <fullName evidence="1">Uncharacterized protein</fullName>
    </submittedName>
</protein>
<sequence length="106" mass="11150">MPGQARPPHCAAALAGRARREGGECAARCGEPAAGAASSGEAVLLYGQDRYPFVGAMASVLEEPAGADLGKLHEGRLGREILENFRRQPAMLNLGPRGNPWHSELC</sequence>